<keyword evidence="7" id="KW-1185">Reference proteome</keyword>
<dbReference type="Proteomes" id="UP000671862">
    <property type="component" value="Chromosome"/>
</dbReference>
<dbReference type="InterPro" id="IPR022781">
    <property type="entry name" value="Flagellar_biosynth_FliO"/>
</dbReference>
<protein>
    <submittedName>
        <fullName evidence="6">Flagellar biosynthetic protein FliO</fullName>
    </submittedName>
</protein>
<keyword evidence="2" id="KW-1003">Cell membrane</keyword>
<evidence type="ECO:0000313" key="6">
    <source>
        <dbReference type="EMBL" id="QTA38545.1"/>
    </source>
</evidence>
<proteinExistence type="predicted"/>
<keyword evidence="6" id="KW-0282">Flagellum</keyword>
<evidence type="ECO:0000256" key="1">
    <source>
        <dbReference type="ARBA" id="ARBA00004236"/>
    </source>
</evidence>
<dbReference type="EMBL" id="CP071446">
    <property type="protein sequence ID" value="QTA38545.1"/>
    <property type="molecule type" value="Genomic_DNA"/>
</dbReference>
<accession>A0ABX7S9J6</accession>
<keyword evidence="4" id="KW-1133">Transmembrane helix</keyword>
<evidence type="ECO:0000256" key="3">
    <source>
        <dbReference type="ARBA" id="ARBA00022692"/>
    </source>
</evidence>
<evidence type="ECO:0000256" key="5">
    <source>
        <dbReference type="ARBA" id="ARBA00023136"/>
    </source>
</evidence>
<evidence type="ECO:0000313" key="7">
    <source>
        <dbReference type="Proteomes" id="UP000671862"/>
    </source>
</evidence>
<gene>
    <name evidence="6" type="ORF">JYK00_03255</name>
</gene>
<keyword evidence="5" id="KW-0472">Membrane</keyword>
<reference evidence="6 7" key="1">
    <citation type="submission" date="2021-03" db="EMBL/GenBank/DDBJ databases">
        <title>Thermosipho ferrireducens sp.nov., an anaerobic thermophilic iron-reducing bacterium isolated from a deep-sea hydrothermal sulfide deposits.</title>
        <authorList>
            <person name="Zeng X."/>
            <person name="Chen Y."/>
            <person name="Shao Z."/>
        </authorList>
    </citation>
    <scope>NUCLEOTIDE SEQUENCE [LARGE SCALE GENOMIC DNA]</scope>
    <source>
        <strain evidence="6 7">JL129W03</strain>
    </source>
</reference>
<evidence type="ECO:0000256" key="4">
    <source>
        <dbReference type="ARBA" id="ARBA00022989"/>
    </source>
</evidence>
<dbReference type="Pfam" id="PF04347">
    <property type="entry name" value="FliO"/>
    <property type="match status" value="1"/>
</dbReference>
<evidence type="ECO:0000256" key="2">
    <source>
        <dbReference type="ARBA" id="ARBA00022475"/>
    </source>
</evidence>
<organism evidence="6 7">
    <name type="scientific">Thermosipho ferrireducens</name>
    <dbReference type="NCBI Taxonomy" id="2571116"/>
    <lineage>
        <taxon>Bacteria</taxon>
        <taxon>Thermotogati</taxon>
        <taxon>Thermotogota</taxon>
        <taxon>Thermotogae</taxon>
        <taxon>Thermotogales</taxon>
        <taxon>Fervidobacteriaceae</taxon>
        <taxon>Thermosipho</taxon>
    </lineage>
</organism>
<sequence>MSVTYLIVKRKFPQTSGGRFVSIIERKYITKNSCVAVVRIGDDYYALLITENGGNIIKKFDTVESGELEEVHSFRSEFFKKLTKKGEKK</sequence>
<keyword evidence="6" id="KW-0969">Cilium</keyword>
<keyword evidence="3" id="KW-0812">Transmembrane</keyword>
<name>A0ABX7S9J6_9BACT</name>
<comment type="subcellular location">
    <subcellularLocation>
        <location evidence="1">Cell membrane</location>
    </subcellularLocation>
</comment>
<keyword evidence="6" id="KW-0966">Cell projection</keyword>